<dbReference type="EMBL" id="CP146240">
    <property type="protein sequence ID" value="WWS85490.1"/>
    <property type="molecule type" value="Genomic_DNA"/>
</dbReference>
<reference evidence="1 2" key="1">
    <citation type="submission" date="2024-02" db="EMBL/GenBank/DDBJ databases">
        <authorList>
            <person name="Alasadi S."/>
            <person name="Hussein S.A."/>
        </authorList>
    </citation>
    <scope>NUCLEOTIDE SEQUENCE [LARGE SCALE GENOMIC DNA]</scope>
    <source>
        <strain evidence="1 2">GJ_SRA_44_2022</strain>
    </source>
</reference>
<organism evidence="1 2">
    <name type="scientific">Microbacterium paraoxydans</name>
    <dbReference type="NCBI Taxonomy" id="199592"/>
    <lineage>
        <taxon>Bacteria</taxon>
        <taxon>Bacillati</taxon>
        <taxon>Actinomycetota</taxon>
        <taxon>Actinomycetes</taxon>
        <taxon>Micrococcales</taxon>
        <taxon>Microbacteriaceae</taxon>
        <taxon>Microbacterium</taxon>
    </lineage>
</organism>
<proteinExistence type="predicted"/>
<evidence type="ECO:0000313" key="1">
    <source>
        <dbReference type="EMBL" id="WWS85490.1"/>
    </source>
</evidence>
<sequence>MLLLILLLALAIWALVATFVELRRDGYRRTPTDWSRVAGQDALSQADPGHVYR</sequence>
<dbReference type="Proteomes" id="UP001377573">
    <property type="component" value="Chromosome"/>
</dbReference>
<evidence type="ECO:0000313" key="2">
    <source>
        <dbReference type="Proteomes" id="UP001377573"/>
    </source>
</evidence>
<name>A0ABZ2HZ78_9MICO</name>
<dbReference type="RefSeq" id="WP_164498183.1">
    <property type="nucleotide sequence ID" value="NZ_CBDRLF010000001.1"/>
</dbReference>
<accession>A0ABZ2HZ78</accession>
<gene>
    <name evidence="1" type="ORF">V8Z62_04500</name>
</gene>
<protein>
    <submittedName>
        <fullName evidence="1">Uncharacterized protein</fullName>
    </submittedName>
</protein>
<keyword evidence="2" id="KW-1185">Reference proteome</keyword>